<keyword evidence="3" id="KW-0804">Transcription</keyword>
<dbReference type="RefSeq" id="XP_013910216.1">
    <property type="nucleotide sequence ID" value="XM_014054741.1"/>
</dbReference>
<evidence type="ECO:0000256" key="7">
    <source>
        <dbReference type="ARBA" id="ARBA00044768"/>
    </source>
</evidence>
<dbReference type="GO" id="GO:0005759">
    <property type="term" value="C:mitochondrial matrix"/>
    <property type="evidence" value="ECO:0007669"/>
    <property type="project" value="TreeGrafter"/>
</dbReference>
<dbReference type="Pfam" id="PF03121">
    <property type="entry name" value="Herpes_UL52"/>
    <property type="match status" value="1"/>
</dbReference>
<dbReference type="GO" id="GO:0006264">
    <property type="term" value="P:mitochondrial DNA replication"/>
    <property type="evidence" value="ECO:0007669"/>
    <property type="project" value="TreeGrafter"/>
</dbReference>
<dbReference type="PANTHER" id="PTHR31399">
    <property type="entry name" value="DNA-DIRECTED PRIMASE / POLYMERASE PROTEIN"/>
    <property type="match status" value="1"/>
</dbReference>
<evidence type="ECO:0000313" key="10">
    <source>
        <dbReference type="RefSeq" id="XP_013910216.1"/>
    </source>
</evidence>
<dbReference type="GO" id="GO:0031297">
    <property type="term" value="P:replication fork processing"/>
    <property type="evidence" value="ECO:0007669"/>
    <property type="project" value="TreeGrafter"/>
</dbReference>
<dbReference type="InterPro" id="IPR044917">
    <property type="entry name" value="PRIMPOL"/>
</dbReference>
<dbReference type="GO" id="GO:0000428">
    <property type="term" value="C:DNA-directed RNA polymerase complex"/>
    <property type="evidence" value="ECO:0007669"/>
    <property type="project" value="UniProtKB-KW"/>
</dbReference>
<evidence type="ECO:0000256" key="4">
    <source>
        <dbReference type="ARBA" id="ARBA00022932"/>
    </source>
</evidence>
<keyword evidence="4" id="KW-0808">Transferase</keyword>
<reference evidence="10" key="1">
    <citation type="submission" date="2025-08" db="UniProtKB">
        <authorList>
            <consortium name="RefSeq"/>
        </authorList>
    </citation>
    <scope>IDENTIFICATION</scope>
    <source>
        <tissue evidence="10">Skeletal muscle</tissue>
    </source>
</reference>
<evidence type="ECO:0000256" key="5">
    <source>
        <dbReference type="ARBA" id="ARBA00026139"/>
    </source>
</evidence>
<dbReference type="GO" id="GO:0009411">
    <property type="term" value="P:response to UV"/>
    <property type="evidence" value="ECO:0007669"/>
    <property type="project" value="TreeGrafter"/>
</dbReference>
<evidence type="ECO:0000256" key="8">
    <source>
        <dbReference type="ARBA" id="ARBA00047303"/>
    </source>
</evidence>
<evidence type="ECO:0000256" key="3">
    <source>
        <dbReference type="ARBA" id="ARBA00022478"/>
    </source>
</evidence>
<name>A0A6I9X7I0_9SAUR</name>
<dbReference type="EC" id="2.7.7.102" evidence="7"/>
<evidence type="ECO:0000313" key="9">
    <source>
        <dbReference type="Proteomes" id="UP000504617"/>
    </source>
</evidence>
<evidence type="ECO:0000256" key="2">
    <source>
        <dbReference type="ARBA" id="ARBA00012417"/>
    </source>
</evidence>
<evidence type="ECO:0000256" key="6">
    <source>
        <dbReference type="ARBA" id="ARBA00044677"/>
    </source>
</evidence>
<dbReference type="GO" id="GO:0003682">
    <property type="term" value="F:chromatin binding"/>
    <property type="evidence" value="ECO:0007669"/>
    <property type="project" value="TreeGrafter"/>
</dbReference>
<dbReference type="GO" id="GO:0003887">
    <property type="term" value="F:DNA-directed DNA polymerase activity"/>
    <property type="evidence" value="ECO:0007669"/>
    <property type="project" value="UniProtKB-KW"/>
</dbReference>
<dbReference type="Proteomes" id="UP000504617">
    <property type="component" value="Unplaced"/>
</dbReference>
<dbReference type="CTD" id="201973"/>
<dbReference type="GO" id="GO:0042276">
    <property type="term" value="P:error-prone translesion synthesis"/>
    <property type="evidence" value="ECO:0007669"/>
    <property type="project" value="InterPro"/>
</dbReference>
<organism evidence="9 10">
    <name type="scientific">Thamnophis sirtalis</name>
    <dbReference type="NCBI Taxonomy" id="35019"/>
    <lineage>
        <taxon>Eukaryota</taxon>
        <taxon>Metazoa</taxon>
        <taxon>Chordata</taxon>
        <taxon>Craniata</taxon>
        <taxon>Vertebrata</taxon>
        <taxon>Euteleostomi</taxon>
        <taxon>Lepidosauria</taxon>
        <taxon>Squamata</taxon>
        <taxon>Bifurcata</taxon>
        <taxon>Unidentata</taxon>
        <taxon>Episquamata</taxon>
        <taxon>Toxicofera</taxon>
        <taxon>Serpentes</taxon>
        <taxon>Colubroidea</taxon>
        <taxon>Colubridae</taxon>
        <taxon>Natricinae</taxon>
        <taxon>Thamnophis</taxon>
    </lineage>
</organism>
<comment type="similarity">
    <text evidence="1">Belongs to the eukaryotic-type primase small subunit family.</text>
</comment>
<dbReference type="GeneID" id="106539844"/>
<dbReference type="CDD" id="cd22256">
    <property type="entry name" value="PrimPol_RBD"/>
    <property type="match status" value="1"/>
</dbReference>
<proteinExistence type="inferred from homology"/>
<accession>A0A6I9X7I0</accession>
<keyword evidence="9" id="KW-1185">Reference proteome</keyword>
<keyword evidence="4" id="KW-0548">Nucleotidyltransferase</keyword>
<gene>
    <name evidence="10" type="primary">PRIMPOL</name>
</gene>
<dbReference type="GO" id="GO:0005634">
    <property type="term" value="C:nucleus"/>
    <property type="evidence" value="ECO:0007669"/>
    <property type="project" value="TreeGrafter"/>
</dbReference>
<dbReference type="PANTHER" id="PTHR31399:SF0">
    <property type="entry name" value="DNA-DIRECTED PRIMASE_POLYMERASE PROTEIN"/>
    <property type="match status" value="1"/>
</dbReference>
<dbReference type="KEGG" id="tsr:106539844"/>
<dbReference type="OrthoDB" id="5988181at2759"/>
<comment type="catalytic activity">
    <reaction evidence="6">
        <text>ssDNA + n NTP = ssDNA/pppN(pN)n-1 hybrid + (n-1) diphosphate.</text>
        <dbReference type="EC" id="2.7.7.102"/>
    </reaction>
</comment>
<keyword evidence="4" id="KW-0239">DNA-directed DNA polymerase</keyword>
<evidence type="ECO:0000256" key="1">
    <source>
        <dbReference type="ARBA" id="ARBA00009762"/>
    </source>
</evidence>
<sequence length="626" mass="72785">MNIGSTKRKWEEKLKNVEELTSCYKRRPLCSSYKPKLSNPLQPPSVWKLFYRQTHAFNFAKTCKEDVHVFALEKCDGNNQRLYLVTTYTELWFYYRKHETKLKHCYEIIPETAVCKLYFDLEFYKPTNQGANANQMVEDLIKFIGRKLDEYYEIKCSAENILKLDSSTEEKYSCHLIFLLENAAFKNNIHIGNFLRTILQPAILLTKNKDAMDPQNINSVGRCYKTTVGLPTCFETNSLIKDACQNLKLNSYKISEKVTSEENPDLSFLIVNGKQGEKQLFVDLGVYTKNRNFRLYMSSKAGHTVILNIAEDNKFVPKSVNNSCIDEQYFLSSLICNVRFSDCLKILTCDNQEHAREPSLHFEDKLSRSCLAPIEGCHCSPYPEIDDFVRTLIKKDNVQGGIRRWNYFSLEQLIVYDIFNYRWCRNIGRAHKSNNIMIIIDLKNENWYQKCHDPICRAENFKSECFPLPVEVCLPFLFKEDEEYVGTIGENNTEERANTVDTTGLLDSMPFTSMQENSKLNKKSSNVEWDHEFDACLLEASEDVELIEATDIFHTQRNCTVDEIPDELLADVLRNYEVKERKESYKNLVDEQHTCTQHAATCALPDETLLQLNNSKIIFLLERLLS</sequence>
<dbReference type="EC" id="2.7.7.7" evidence="2"/>
<keyword evidence="3" id="KW-0240">DNA-directed RNA polymerase</keyword>
<protein>
    <recommendedName>
        <fullName evidence="5">DNA-directed primase/polymerase protein</fullName>
        <ecNumber evidence="7">2.7.7.102</ecNumber>
        <ecNumber evidence="2">2.7.7.7</ecNumber>
    </recommendedName>
</protein>
<dbReference type="AlphaFoldDB" id="A0A6I9X7I0"/>
<comment type="catalytic activity">
    <reaction evidence="8">
        <text>DNA(n) + a 2'-deoxyribonucleoside 5'-triphosphate = DNA(n+1) + diphosphate</text>
        <dbReference type="Rhea" id="RHEA:22508"/>
        <dbReference type="Rhea" id="RHEA-COMP:17339"/>
        <dbReference type="Rhea" id="RHEA-COMP:17340"/>
        <dbReference type="ChEBI" id="CHEBI:33019"/>
        <dbReference type="ChEBI" id="CHEBI:61560"/>
        <dbReference type="ChEBI" id="CHEBI:173112"/>
        <dbReference type="EC" id="2.7.7.7"/>
    </reaction>
    <physiologicalReaction direction="left-to-right" evidence="8">
        <dbReference type="Rhea" id="RHEA:22509"/>
    </physiologicalReaction>
</comment>